<dbReference type="PANTHER" id="PTHR43000">
    <property type="entry name" value="DTDP-D-GLUCOSE 4,6-DEHYDRATASE-RELATED"/>
    <property type="match status" value="1"/>
</dbReference>
<comment type="caution">
    <text evidence="2">The sequence shown here is derived from an EMBL/GenBank/DDBJ whole genome shotgun (WGS) entry which is preliminary data.</text>
</comment>
<dbReference type="Proteomes" id="UP000237350">
    <property type="component" value="Unassembled WGS sequence"/>
</dbReference>
<dbReference type="SUPFAM" id="SSF51735">
    <property type="entry name" value="NAD(P)-binding Rossmann-fold domains"/>
    <property type="match status" value="1"/>
</dbReference>
<dbReference type="NCBIfam" id="TIGR02622">
    <property type="entry name" value="CDP_4_6_dhtase"/>
    <property type="match status" value="1"/>
</dbReference>
<evidence type="ECO:0000313" key="2">
    <source>
        <dbReference type="EMBL" id="POQ99034.1"/>
    </source>
</evidence>
<keyword evidence="3" id="KW-1185">Reference proteome</keyword>
<protein>
    <submittedName>
        <fullName evidence="2">CDP-glucose 4,6-dehydratase</fullName>
    </submittedName>
</protein>
<proteinExistence type="predicted"/>
<dbReference type="Pfam" id="PF16363">
    <property type="entry name" value="GDP_Man_Dehyd"/>
    <property type="match status" value="1"/>
</dbReference>
<name>A0A2S4JHK6_9SPIO</name>
<accession>A0A2S4JHK6</accession>
<gene>
    <name evidence="2" type="ORF">AU468_11085</name>
</gene>
<evidence type="ECO:0000259" key="1">
    <source>
        <dbReference type="Pfam" id="PF16363"/>
    </source>
</evidence>
<sequence length="368" mass="40305">MGAFGDVFRGARVLVTGNTGFKGAWLTAWLLRLGADVYGLSKDIPTVPSAFAAMGLEGRVRQHWLDVRDAEGVSATVAEVRPDALFHLAAQPVVSRSYDDPLETLSTNALGTANVLESLRRLNKFCAAVMITSDKCYHNEEWTWGYRENDRLGGTDIYSASKACAETIIAAYFHSFLKSRPNLRIASARAGNVIGGGDWTERRIVPDCFRAWSEGKRVSLRSPKSTRPWQHVLEPLSGYLALVANLISSPELNGESFNFGPRAEQNVTVEEVVRDLGIRAGFDDPARAFSGVADAPFAEAGLLKLNCDKALSALGWRAAMTYTEMIAFTGEWYARFLSGGEGAMRDFTMEQIEAYERTAGKEGVAWAL</sequence>
<evidence type="ECO:0000313" key="3">
    <source>
        <dbReference type="Proteomes" id="UP000237350"/>
    </source>
</evidence>
<organism evidence="2 3">
    <name type="scientific">Alkalispirochaeta sphaeroplastigenens</name>
    <dbReference type="NCBI Taxonomy" id="1187066"/>
    <lineage>
        <taxon>Bacteria</taxon>
        <taxon>Pseudomonadati</taxon>
        <taxon>Spirochaetota</taxon>
        <taxon>Spirochaetia</taxon>
        <taxon>Spirochaetales</taxon>
        <taxon>Spirochaetaceae</taxon>
        <taxon>Alkalispirochaeta</taxon>
    </lineage>
</organism>
<dbReference type="InterPro" id="IPR013445">
    <property type="entry name" value="CDP_4_6_deHydtase"/>
</dbReference>
<dbReference type="EMBL" id="LPWH01000112">
    <property type="protein sequence ID" value="POQ99034.1"/>
    <property type="molecule type" value="Genomic_DNA"/>
</dbReference>
<dbReference type="Gene3D" id="3.90.25.10">
    <property type="entry name" value="UDP-galactose 4-epimerase, domain 1"/>
    <property type="match status" value="1"/>
</dbReference>
<dbReference type="InterPro" id="IPR036291">
    <property type="entry name" value="NAD(P)-bd_dom_sf"/>
</dbReference>
<dbReference type="AlphaFoldDB" id="A0A2S4JHK6"/>
<feature type="domain" description="NAD(P)-binding" evidence="1">
    <location>
        <begin position="14"/>
        <end position="327"/>
    </location>
</feature>
<reference evidence="3" key="1">
    <citation type="submission" date="2015-12" db="EMBL/GenBank/DDBJ databases">
        <authorList>
            <person name="Lodha T.D."/>
            <person name="Chintalapati S."/>
            <person name="Chintalapati V.R."/>
            <person name="Sravanthi T."/>
        </authorList>
    </citation>
    <scope>NUCLEOTIDE SEQUENCE [LARGE SCALE GENOMIC DNA]</scope>
    <source>
        <strain evidence="3">JC133</strain>
    </source>
</reference>
<dbReference type="Gene3D" id="3.40.50.720">
    <property type="entry name" value="NAD(P)-binding Rossmann-like Domain"/>
    <property type="match status" value="1"/>
</dbReference>
<dbReference type="InterPro" id="IPR016040">
    <property type="entry name" value="NAD(P)-bd_dom"/>
</dbReference>